<reference evidence="2" key="2">
    <citation type="journal article" date="2023" name="Commun. Biol.">
        <title>Intrasexual cuticular hydrocarbon dimorphism in a wasp sheds light on hydrocarbon biosynthesis genes in Hymenoptera.</title>
        <authorList>
            <person name="Moris V.C."/>
            <person name="Podsiadlowski L."/>
            <person name="Martin S."/>
            <person name="Oeyen J.P."/>
            <person name="Donath A."/>
            <person name="Petersen M."/>
            <person name="Wilbrandt J."/>
            <person name="Misof B."/>
            <person name="Liedtke D."/>
            <person name="Thamm M."/>
            <person name="Scheiner R."/>
            <person name="Schmitt T."/>
            <person name="Niehuis O."/>
        </authorList>
    </citation>
    <scope>NUCLEOTIDE SEQUENCE</scope>
    <source>
        <strain evidence="2">GBR_01_08_01A</strain>
    </source>
</reference>
<evidence type="ECO:0008006" key="4">
    <source>
        <dbReference type="Google" id="ProtNLM"/>
    </source>
</evidence>
<dbReference type="Gene3D" id="4.10.60.10">
    <property type="entry name" value="Zinc finger, CCHC-type"/>
    <property type="match status" value="1"/>
</dbReference>
<dbReference type="GO" id="GO:0003676">
    <property type="term" value="F:nucleic acid binding"/>
    <property type="evidence" value="ECO:0007669"/>
    <property type="project" value="InterPro"/>
</dbReference>
<dbReference type="SUPFAM" id="SSF57756">
    <property type="entry name" value="Retrovirus zinc finger-like domains"/>
    <property type="match status" value="1"/>
</dbReference>
<accession>A0AAD9VHV8</accession>
<dbReference type="EMBL" id="JAIFRP010004492">
    <property type="protein sequence ID" value="KAK2575208.1"/>
    <property type="molecule type" value="Genomic_DNA"/>
</dbReference>
<dbReference type="Proteomes" id="UP001258017">
    <property type="component" value="Unassembled WGS sequence"/>
</dbReference>
<dbReference type="AlphaFoldDB" id="A0AAD9VHV8"/>
<organism evidence="2 3">
    <name type="scientific">Odynerus spinipes</name>
    <dbReference type="NCBI Taxonomy" id="1348599"/>
    <lineage>
        <taxon>Eukaryota</taxon>
        <taxon>Metazoa</taxon>
        <taxon>Ecdysozoa</taxon>
        <taxon>Arthropoda</taxon>
        <taxon>Hexapoda</taxon>
        <taxon>Insecta</taxon>
        <taxon>Pterygota</taxon>
        <taxon>Neoptera</taxon>
        <taxon>Endopterygota</taxon>
        <taxon>Hymenoptera</taxon>
        <taxon>Apocrita</taxon>
        <taxon>Aculeata</taxon>
        <taxon>Vespoidea</taxon>
        <taxon>Vespidae</taxon>
        <taxon>Eumeninae</taxon>
        <taxon>Odynerus</taxon>
    </lineage>
</organism>
<protein>
    <recommendedName>
        <fullName evidence="4">CCHC-type domain-containing protein</fullName>
    </recommendedName>
</protein>
<reference evidence="2" key="1">
    <citation type="submission" date="2021-08" db="EMBL/GenBank/DDBJ databases">
        <authorList>
            <person name="Misof B."/>
            <person name="Oliver O."/>
            <person name="Podsiadlowski L."/>
            <person name="Donath A."/>
            <person name="Peters R."/>
            <person name="Mayer C."/>
            <person name="Rust J."/>
            <person name="Gunkel S."/>
            <person name="Lesny P."/>
            <person name="Martin S."/>
            <person name="Oeyen J.P."/>
            <person name="Petersen M."/>
            <person name="Panagiotis P."/>
            <person name="Wilbrandt J."/>
            <person name="Tanja T."/>
        </authorList>
    </citation>
    <scope>NUCLEOTIDE SEQUENCE</scope>
    <source>
        <strain evidence="2">GBR_01_08_01A</strain>
        <tissue evidence="2">Thorax + abdomen</tissue>
    </source>
</reference>
<proteinExistence type="predicted"/>
<name>A0AAD9VHV8_9HYME</name>
<feature type="non-terminal residue" evidence="2">
    <location>
        <position position="1"/>
    </location>
</feature>
<evidence type="ECO:0000256" key="1">
    <source>
        <dbReference type="SAM" id="MobiDB-lite"/>
    </source>
</evidence>
<keyword evidence="3" id="KW-1185">Reference proteome</keyword>
<dbReference type="InterPro" id="IPR036875">
    <property type="entry name" value="Znf_CCHC_sf"/>
</dbReference>
<gene>
    <name evidence="2" type="ORF">KPH14_012287</name>
</gene>
<comment type="caution">
    <text evidence="2">The sequence shown here is derived from an EMBL/GenBank/DDBJ whole genome shotgun (WGS) entry which is preliminary data.</text>
</comment>
<dbReference type="GO" id="GO:0008270">
    <property type="term" value="F:zinc ion binding"/>
    <property type="evidence" value="ECO:0007669"/>
    <property type="project" value="InterPro"/>
</dbReference>
<sequence>MENASGDSSFTAEQTVQSVSAVPSFENLFRQFLEKVAQSSATPVSPATPNTIVDAVPEFSGLDLVAYTSESANSYSEYARTKLKYYGQTQIEFKQHELISLVIGHVTDPVVRQSLVNARYKTRTELLSGISQFVKIQKRDKEKEKGREQGKNRDNRDHSRRTFSRKRCFECNEFGHVQHEFPKKLKAEGNPPQDLKKTSSAVSCTFCLKKGHEESQCWAKRRTHREDQSRKSASADKKKLEANVCLVKTLGLTPILFRDLMVHCLLDSGANCSMVREKIAKRADCKIEPDPEINFFVVPDSVMQYDAILGEDVLDYEDLCVKKVNGEKRLLHFPASQVGDERKAQSSCNAMEMLPDALGAAEVRAPLESLLQQFSHMFVTGHKLRSVSTGELKIVLKEDKT</sequence>
<evidence type="ECO:0000313" key="2">
    <source>
        <dbReference type="EMBL" id="KAK2575208.1"/>
    </source>
</evidence>
<feature type="region of interest" description="Disordered" evidence="1">
    <location>
        <begin position="138"/>
        <end position="161"/>
    </location>
</feature>
<feature type="compositionally biased region" description="Basic and acidic residues" evidence="1">
    <location>
        <begin position="138"/>
        <end position="157"/>
    </location>
</feature>
<evidence type="ECO:0000313" key="3">
    <source>
        <dbReference type="Proteomes" id="UP001258017"/>
    </source>
</evidence>